<keyword evidence="1" id="KW-0472">Membrane</keyword>
<name>K6WDA5_9ACTN</name>
<dbReference type="InterPro" id="IPR007401">
    <property type="entry name" value="DUF454"/>
</dbReference>
<dbReference type="RefSeq" id="WP_006335481.1">
    <property type="nucleotide sequence ID" value="NZ_BAHC01000141.1"/>
</dbReference>
<evidence type="ECO:0000256" key="1">
    <source>
        <dbReference type="SAM" id="Phobius"/>
    </source>
</evidence>
<accession>K6WDA5</accession>
<dbReference type="Pfam" id="PF04304">
    <property type="entry name" value="DUF454"/>
    <property type="match status" value="1"/>
</dbReference>
<dbReference type="PIRSF" id="PIRSF016789">
    <property type="entry name" value="DUF454"/>
    <property type="match status" value="1"/>
</dbReference>
<protein>
    <recommendedName>
        <fullName evidence="4">Inner membrane protein</fullName>
    </recommendedName>
</protein>
<dbReference type="OrthoDB" id="9816293at2"/>
<dbReference type="PANTHER" id="PTHR35813">
    <property type="entry name" value="INNER MEMBRANE PROTEIN YBAN"/>
    <property type="match status" value="1"/>
</dbReference>
<dbReference type="Proteomes" id="UP000008363">
    <property type="component" value="Unassembled WGS sequence"/>
</dbReference>
<dbReference type="GO" id="GO:0005886">
    <property type="term" value="C:plasma membrane"/>
    <property type="evidence" value="ECO:0007669"/>
    <property type="project" value="TreeGrafter"/>
</dbReference>
<dbReference type="EMBL" id="BAHC01000141">
    <property type="protein sequence ID" value="GAB91711.1"/>
    <property type="molecule type" value="Genomic_DNA"/>
</dbReference>
<dbReference type="AlphaFoldDB" id="K6WDA5"/>
<comment type="caution">
    <text evidence="2">The sequence shown here is derived from an EMBL/GenBank/DDBJ whole genome shotgun (WGS) entry which is preliminary data.</text>
</comment>
<proteinExistence type="predicted"/>
<organism evidence="2 3">
    <name type="scientific">Gordonia rhizosphera NBRC 16068</name>
    <dbReference type="NCBI Taxonomy" id="1108045"/>
    <lineage>
        <taxon>Bacteria</taxon>
        <taxon>Bacillati</taxon>
        <taxon>Actinomycetota</taxon>
        <taxon>Actinomycetes</taxon>
        <taxon>Mycobacteriales</taxon>
        <taxon>Gordoniaceae</taxon>
        <taxon>Gordonia</taxon>
    </lineage>
</organism>
<feature type="transmembrane region" description="Helical" evidence="1">
    <location>
        <begin position="80"/>
        <end position="96"/>
    </location>
</feature>
<evidence type="ECO:0000313" key="3">
    <source>
        <dbReference type="Proteomes" id="UP000008363"/>
    </source>
</evidence>
<reference evidence="2 3" key="1">
    <citation type="submission" date="2012-08" db="EMBL/GenBank/DDBJ databases">
        <title>Whole genome shotgun sequence of Gordonia rhizosphera NBRC 16068.</title>
        <authorList>
            <person name="Takarada H."/>
            <person name="Isaki S."/>
            <person name="Hosoyama A."/>
            <person name="Tsuchikane K."/>
            <person name="Katsumata H."/>
            <person name="Baba S."/>
            <person name="Ohji S."/>
            <person name="Yamazaki S."/>
            <person name="Fujita N."/>
        </authorList>
    </citation>
    <scope>NUCLEOTIDE SEQUENCE [LARGE SCALE GENOMIC DNA]</scope>
    <source>
        <strain evidence="2 3">NBRC 16068</strain>
    </source>
</reference>
<dbReference type="eggNOG" id="COG2832">
    <property type="taxonomic scope" value="Bacteria"/>
</dbReference>
<gene>
    <name evidence="2" type="ORF">GORHZ_141_00870</name>
</gene>
<keyword evidence="1" id="KW-0812">Transmembrane</keyword>
<feature type="transmembrane region" description="Helical" evidence="1">
    <location>
        <begin position="13"/>
        <end position="44"/>
    </location>
</feature>
<dbReference type="PANTHER" id="PTHR35813:SF1">
    <property type="entry name" value="INNER MEMBRANE PROTEIN YBAN"/>
    <property type="match status" value="1"/>
</dbReference>
<keyword evidence="1" id="KW-1133">Transmembrane helix</keyword>
<evidence type="ECO:0008006" key="4">
    <source>
        <dbReference type="Google" id="ProtNLM"/>
    </source>
</evidence>
<keyword evidence="3" id="KW-1185">Reference proteome</keyword>
<dbReference type="STRING" id="1108045.GORHZ_141_00870"/>
<evidence type="ECO:0000313" key="2">
    <source>
        <dbReference type="EMBL" id="GAB91711.1"/>
    </source>
</evidence>
<sequence length="133" mass="15194">MCGWRGIRWAWWLLAYLSLAVGLIGIVLPLLPTVPFVLLSAFAASRGSDRLQRWLHEHPSFGPLIRDWEHNHTVARRAKWLASIMMTIASVILAVFTPHWAIWATSTAIMAVVATWLWLRPEPESEWTRPDTA</sequence>